<reference evidence="1 2" key="1">
    <citation type="submission" date="2014-01" db="EMBL/GenBank/DDBJ databases">
        <title>Full genme sequencing of cellulolytic bacterium Gynuella sunshinyii YC6258T gen. nov., sp. nov.</title>
        <authorList>
            <person name="Khan H."/>
            <person name="Chung E.J."/>
            <person name="Chung Y.R."/>
        </authorList>
    </citation>
    <scope>NUCLEOTIDE SEQUENCE [LARGE SCALE GENOMIC DNA]</scope>
    <source>
        <strain evidence="1 2">YC6258</strain>
    </source>
</reference>
<dbReference type="KEGG" id="gsn:YC6258_03506"/>
<dbReference type="Proteomes" id="UP000032266">
    <property type="component" value="Chromosome"/>
</dbReference>
<gene>
    <name evidence="1" type="ORF">YC6258_03506</name>
</gene>
<dbReference type="HOGENOM" id="CLU_3007931_0_0_6"/>
<keyword evidence="2" id="KW-1185">Reference proteome</keyword>
<protein>
    <submittedName>
        <fullName evidence="1">Uncharacterized protein</fullName>
    </submittedName>
</protein>
<dbReference type="EMBL" id="CP007142">
    <property type="protein sequence ID" value="AJQ95542.1"/>
    <property type="molecule type" value="Genomic_DNA"/>
</dbReference>
<sequence>MMGETVGFLTRGLFFGWNGQLNSWQDKKNAFDFEAQSVYVPKLMLHVSHVWCWFFG</sequence>
<proteinExistence type="predicted"/>
<dbReference type="AlphaFoldDB" id="A0A0C5VLF5"/>
<name>A0A0C5VLF5_9GAMM</name>
<dbReference type="STRING" id="1445510.YC6258_03506"/>
<accession>A0A0C5VLF5</accession>
<evidence type="ECO:0000313" key="1">
    <source>
        <dbReference type="EMBL" id="AJQ95542.1"/>
    </source>
</evidence>
<organism evidence="1 2">
    <name type="scientific">Gynuella sunshinyii YC6258</name>
    <dbReference type="NCBI Taxonomy" id="1445510"/>
    <lineage>
        <taxon>Bacteria</taxon>
        <taxon>Pseudomonadati</taxon>
        <taxon>Pseudomonadota</taxon>
        <taxon>Gammaproteobacteria</taxon>
        <taxon>Oceanospirillales</taxon>
        <taxon>Saccharospirillaceae</taxon>
        <taxon>Gynuella</taxon>
    </lineage>
</organism>
<evidence type="ECO:0000313" key="2">
    <source>
        <dbReference type="Proteomes" id="UP000032266"/>
    </source>
</evidence>